<dbReference type="Proteomes" id="UP000272942">
    <property type="component" value="Unassembled WGS sequence"/>
</dbReference>
<gene>
    <name evidence="1" type="ORF">ECPE_LOCUS1458</name>
</gene>
<protein>
    <submittedName>
        <fullName evidence="3">DUF3074 domain-containing protein</fullName>
    </submittedName>
</protein>
<organism evidence="3">
    <name type="scientific">Echinostoma caproni</name>
    <dbReference type="NCBI Taxonomy" id="27848"/>
    <lineage>
        <taxon>Eukaryota</taxon>
        <taxon>Metazoa</taxon>
        <taxon>Spiralia</taxon>
        <taxon>Lophotrochozoa</taxon>
        <taxon>Platyhelminthes</taxon>
        <taxon>Trematoda</taxon>
        <taxon>Digenea</taxon>
        <taxon>Plagiorchiida</taxon>
        <taxon>Echinostomata</taxon>
        <taxon>Echinostomatoidea</taxon>
        <taxon>Echinostomatidae</taxon>
        <taxon>Echinostoma</taxon>
    </lineage>
</organism>
<sequence>MDLCGWSNDQNNWRHAWSLSDQIETHSLQEKLTTAIDRALCLSATDKLNKFSRGRSSSSTRRHQVSNSIDEPIQARLWSPQFLREDMLQSGSLSKKLLDCDYTRNSSAQCRWNPDHNDWGRYRWRVQSISSLLAPSTEESAAHFALCLHRPATIRTTETLISRLWSPSVGDGKEEDSEELDSFSSDEFNDATIDFASAFHKPVLMDKIGMPQCLQVSYRYFPGRLNSNSDMSFNRLGNNSQPTLALLKRQKG</sequence>
<accession>A0A183A3C3</accession>
<dbReference type="OrthoDB" id="6283122at2759"/>
<keyword evidence="2" id="KW-1185">Reference proteome</keyword>
<evidence type="ECO:0000313" key="1">
    <source>
        <dbReference type="EMBL" id="VDP39386.1"/>
    </source>
</evidence>
<evidence type="ECO:0000313" key="3">
    <source>
        <dbReference type="WBParaSite" id="ECPE_0000145801-mRNA-1"/>
    </source>
</evidence>
<reference evidence="1 2" key="2">
    <citation type="submission" date="2018-11" db="EMBL/GenBank/DDBJ databases">
        <authorList>
            <consortium name="Pathogen Informatics"/>
        </authorList>
    </citation>
    <scope>NUCLEOTIDE SEQUENCE [LARGE SCALE GENOMIC DNA]</scope>
    <source>
        <strain evidence="1 2">Egypt</strain>
    </source>
</reference>
<dbReference type="AlphaFoldDB" id="A0A183A3C3"/>
<dbReference type="EMBL" id="UZAN01009427">
    <property type="protein sequence ID" value="VDP39386.1"/>
    <property type="molecule type" value="Genomic_DNA"/>
</dbReference>
<name>A0A183A3C3_9TREM</name>
<reference evidence="3" key="1">
    <citation type="submission" date="2016-06" db="UniProtKB">
        <authorList>
            <consortium name="WormBaseParasite"/>
        </authorList>
    </citation>
    <scope>IDENTIFICATION</scope>
</reference>
<dbReference type="WBParaSite" id="ECPE_0000145801-mRNA-1">
    <property type="protein sequence ID" value="ECPE_0000145801-mRNA-1"/>
    <property type="gene ID" value="ECPE_0000145801"/>
</dbReference>
<proteinExistence type="predicted"/>
<evidence type="ECO:0000313" key="2">
    <source>
        <dbReference type="Proteomes" id="UP000272942"/>
    </source>
</evidence>